<evidence type="ECO:0000313" key="3">
    <source>
        <dbReference type="Proteomes" id="UP001295684"/>
    </source>
</evidence>
<feature type="transmembrane region" description="Helical" evidence="1">
    <location>
        <begin position="95"/>
        <end position="116"/>
    </location>
</feature>
<evidence type="ECO:0000313" key="2">
    <source>
        <dbReference type="EMBL" id="CAI2373114.1"/>
    </source>
</evidence>
<comment type="caution">
    <text evidence="2">The sequence shown here is derived from an EMBL/GenBank/DDBJ whole genome shotgun (WGS) entry which is preliminary data.</text>
</comment>
<dbReference type="AlphaFoldDB" id="A0AAD2CW26"/>
<name>A0AAD2CW26_EUPCR</name>
<dbReference type="Proteomes" id="UP001295684">
    <property type="component" value="Unassembled WGS sequence"/>
</dbReference>
<accession>A0AAD2CW26</accession>
<reference evidence="2" key="1">
    <citation type="submission" date="2023-07" db="EMBL/GenBank/DDBJ databases">
        <authorList>
            <consortium name="AG Swart"/>
            <person name="Singh M."/>
            <person name="Singh A."/>
            <person name="Seah K."/>
            <person name="Emmerich C."/>
        </authorList>
    </citation>
    <scope>NUCLEOTIDE SEQUENCE</scope>
    <source>
        <strain evidence="2">DP1</strain>
    </source>
</reference>
<gene>
    <name evidence="2" type="ORF">ECRASSUSDP1_LOCUS14452</name>
</gene>
<keyword evidence="1" id="KW-1133">Transmembrane helix</keyword>
<sequence length="146" mass="16905">MLNANDMDMTRFELKSIEISGVDGHLITTKDTFNYVCYEYQRELNQVNKKSHIQEITPYGYLVILVIPHSEQDGRFILGVKAPIDKDPVPFNSNYLFLTIGIPVSLLIAASCWWCIWKFNLLKEEEESEVCIYYCKCHSNRSGSEK</sequence>
<keyword evidence="1" id="KW-0472">Membrane</keyword>
<keyword evidence="3" id="KW-1185">Reference proteome</keyword>
<dbReference type="EMBL" id="CAMPGE010014441">
    <property type="protein sequence ID" value="CAI2373114.1"/>
    <property type="molecule type" value="Genomic_DNA"/>
</dbReference>
<keyword evidence="1" id="KW-0812">Transmembrane</keyword>
<evidence type="ECO:0000256" key="1">
    <source>
        <dbReference type="SAM" id="Phobius"/>
    </source>
</evidence>
<protein>
    <submittedName>
        <fullName evidence="2">Uncharacterized protein</fullName>
    </submittedName>
</protein>
<organism evidence="2 3">
    <name type="scientific">Euplotes crassus</name>
    <dbReference type="NCBI Taxonomy" id="5936"/>
    <lineage>
        <taxon>Eukaryota</taxon>
        <taxon>Sar</taxon>
        <taxon>Alveolata</taxon>
        <taxon>Ciliophora</taxon>
        <taxon>Intramacronucleata</taxon>
        <taxon>Spirotrichea</taxon>
        <taxon>Hypotrichia</taxon>
        <taxon>Euplotida</taxon>
        <taxon>Euplotidae</taxon>
        <taxon>Moneuplotes</taxon>
    </lineage>
</organism>
<proteinExistence type="predicted"/>